<keyword evidence="8" id="KW-1185">Reference proteome</keyword>
<comment type="similarity">
    <text evidence="2">Belongs to the MGR2 family.</text>
</comment>
<evidence type="ECO:0008006" key="9">
    <source>
        <dbReference type="Google" id="ProtNLM"/>
    </source>
</evidence>
<dbReference type="GO" id="GO:0030150">
    <property type="term" value="P:protein import into mitochondrial matrix"/>
    <property type="evidence" value="ECO:0007669"/>
    <property type="project" value="TreeGrafter"/>
</dbReference>
<dbReference type="InterPro" id="IPR018450">
    <property type="entry name" value="Romo1/Mgr2"/>
</dbReference>
<feature type="transmembrane region" description="Helical" evidence="6">
    <location>
        <begin position="53"/>
        <end position="70"/>
    </location>
</feature>
<evidence type="ECO:0000256" key="1">
    <source>
        <dbReference type="ARBA" id="ARBA00004370"/>
    </source>
</evidence>
<feature type="transmembrane region" description="Helical" evidence="6">
    <location>
        <begin position="12"/>
        <end position="33"/>
    </location>
</feature>
<protein>
    <recommendedName>
        <fullName evidence="9">Mitochondrial genome maintenance protein Mgr2</fullName>
    </recommendedName>
</protein>
<dbReference type="GO" id="GO:0005744">
    <property type="term" value="C:TIM23 mitochondrial import inner membrane translocase complex"/>
    <property type="evidence" value="ECO:0007669"/>
    <property type="project" value="TreeGrafter"/>
</dbReference>
<evidence type="ECO:0000256" key="5">
    <source>
        <dbReference type="ARBA" id="ARBA00023136"/>
    </source>
</evidence>
<evidence type="ECO:0000256" key="2">
    <source>
        <dbReference type="ARBA" id="ARBA00007839"/>
    </source>
</evidence>
<comment type="subcellular location">
    <subcellularLocation>
        <location evidence="1">Membrane</location>
    </subcellularLocation>
</comment>
<comment type="caution">
    <text evidence="7">The sequence shown here is derived from an EMBL/GenBank/DDBJ whole genome shotgun (WGS) entry which is preliminary data.</text>
</comment>
<organism evidence="7 8">
    <name type="scientific">Anaeromyces robustus</name>
    <dbReference type="NCBI Taxonomy" id="1754192"/>
    <lineage>
        <taxon>Eukaryota</taxon>
        <taxon>Fungi</taxon>
        <taxon>Fungi incertae sedis</taxon>
        <taxon>Chytridiomycota</taxon>
        <taxon>Chytridiomycota incertae sedis</taxon>
        <taxon>Neocallimastigomycetes</taxon>
        <taxon>Neocallimastigales</taxon>
        <taxon>Neocallimastigaceae</taxon>
        <taxon>Anaeromyces</taxon>
    </lineage>
</organism>
<reference evidence="7 8" key="2">
    <citation type="submission" date="2016-08" db="EMBL/GenBank/DDBJ databases">
        <title>Pervasive Adenine N6-methylation of Active Genes in Fungi.</title>
        <authorList>
            <consortium name="DOE Joint Genome Institute"/>
            <person name="Mondo S.J."/>
            <person name="Dannebaum R.O."/>
            <person name="Kuo R.C."/>
            <person name="Labutti K."/>
            <person name="Haridas S."/>
            <person name="Kuo A."/>
            <person name="Salamov A."/>
            <person name="Ahrendt S.R."/>
            <person name="Lipzen A."/>
            <person name="Sullivan W."/>
            <person name="Andreopoulos W.B."/>
            <person name="Clum A."/>
            <person name="Lindquist E."/>
            <person name="Daum C."/>
            <person name="Ramamoorthy G.K."/>
            <person name="Gryganskyi A."/>
            <person name="Culley D."/>
            <person name="Magnuson J.K."/>
            <person name="James T.Y."/>
            <person name="O'Malley M.A."/>
            <person name="Stajich J.E."/>
            <person name="Spatafora J.W."/>
            <person name="Visel A."/>
            <person name="Grigoriev I.V."/>
        </authorList>
    </citation>
    <scope>NUCLEOTIDE SEQUENCE [LARGE SCALE GENOMIC DNA]</scope>
    <source>
        <strain evidence="7 8">S4</strain>
    </source>
</reference>
<dbReference type="PANTHER" id="PTHR28525">
    <property type="entry name" value="REACTIVE OXYGEN SPECIES MODULATOR 1"/>
    <property type="match status" value="1"/>
</dbReference>
<proteinExistence type="inferred from homology"/>
<dbReference type="EMBL" id="MCFG01000103">
    <property type="protein sequence ID" value="ORX82099.1"/>
    <property type="molecule type" value="Genomic_DNA"/>
</dbReference>
<accession>A0A1Y1X8Q7</accession>
<evidence type="ECO:0000313" key="7">
    <source>
        <dbReference type="EMBL" id="ORX82099.1"/>
    </source>
</evidence>
<dbReference type="AlphaFoldDB" id="A0A1Y1X8Q7"/>
<evidence type="ECO:0000313" key="8">
    <source>
        <dbReference type="Proteomes" id="UP000193944"/>
    </source>
</evidence>
<dbReference type="OrthoDB" id="5409308at2759"/>
<keyword evidence="4 6" id="KW-1133">Transmembrane helix</keyword>
<evidence type="ECO:0000256" key="4">
    <source>
        <dbReference type="ARBA" id="ARBA00022989"/>
    </source>
</evidence>
<keyword evidence="5 6" id="KW-0472">Membrane</keyword>
<reference evidence="7 8" key="1">
    <citation type="submission" date="2016-08" db="EMBL/GenBank/DDBJ databases">
        <title>A Parts List for Fungal Cellulosomes Revealed by Comparative Genomics.</title>
        <authorList>
            <consortium name="DOE Joint Genome Institute"/>
            <person name="Haitjema C.H."/>
            <person name="Gilmore S.P."/>
            <person name="Henske J.K."/>
            <person name="Solomon K.V."/>
            <person name="De Groot R."/>
            <person name="Kuo A."/>
            <person name="Mondo S.J."/>
            <person name="Salamov A.A."/>
            <person name="Labutti K."/>
            <person name="Zhao Z."/>
            <person name="Chiniquy J."/>
            <person name="Barry K."/>
            <person name="Brewer H.M."/>
            <person name="Purvine S.O."/>
            <person name="Wright A.T."/>
            <person name="Boxma B."/>
            <person name="Van Alen T."/>
            <person name="Hackstein J.H."/>
            <person name="Baker S.E."/>
            <person name="Grigoriev I.V."/>
            <person name="O'Malley M.A."/>
        </authorList>
    </citation>
    <scope>NUCLEOTIDE SEQUENCE [LARGE SCALE GENOMIC DNA]</scope>
    <source>
        <strain evidence="7 8">S4</strain>
    </source>
</reference>
<dbReference type="Proteomes" id="UP000193944">
    <property type="component" value="Unassembled WGS sequence"/>
</dbReference>
<evidence type="ECO:0000256" key="6">
    <source>
        <dbReference type="SAM" id="Phobius"/>
    </source>
</evidence>
<name>A0A1Y1X8Q7_9FUNG</name>
<dbReference type="GO" id="GO:0045039">
    <property type="term" value="P:protein insertion into mitochondrial inner membrane"/>
    <property type="evidence" value="ECO:0007669"/>
    <property type="project" value="TreeGrafter"/>
</dbReference>
<dbReference type="SMART" id="SM01378">
    <property type="entry name" value="Romo1"/>
    <property type="match status" value="1"/>
</dbReference>
<evidence type="ECO:0000256" key="3">
    <source>
        <dbReference type="ARBA" id="ARBA00022692"/>
    </source>
</evidence>
<keyword evidence="3 6" id="KW-0812">Transmembrane</keyword>
<dbReference type="STRING" id="1754192.A0A1Y1X8Q7"/>
<dbReference type="PANTHER" id="PTHR28525:SF1">
    <property type="entry name" value="REACTIVE OXYGEN SPECIES MODULATOR 1"/>
    <property type="match status" value="1"/>
</dbReference>
<sequence length="100" mass="10606">MVEVESSNLEKFSRGALSGASVGLCLGFIYGTYNVLRVGPGNGSITGTIAKSMGASAASFGFFMGIGSLIRSEGRKLPTTSLINDNYFNKSLLVKEKRFN</sequence>
<dbReference type="Pfam" id="PF10247">
    <property type="entry name" value="Romo1"/>
    <property type="match status" value="1"/>
</dbReference>
<gene>
    <name evidence="7" type="ORF">BCR32DRAFT_292861</name>
</gene>